<organism evidence="1 2">
    <name type="scientific">Pontibacillus yanchengensis Y32</name>
    <dbReference type="NCBI Taxonomy" id="1385514"/>
    <lineage>
        <taxon>Bacteria</taxon>
        <taxon>Bacillati</taxon>
        <taxon>Bacillota</taxon>
        <taxon>Bacilli</taxon>
        <taxon>Bacillales</taxon>
        <taxon>Bacillaceae</taxon>
        <taxon>Pontibacillus</taxon>
    </lineage>
</organism>
<dbReference type="NCBIfam" id="NF046065">
    <property type="entry name" value="MtxRegRemB"/>
    <property type="match status" value="1"/>
</dbReference>
<protein>
    <recommendedName>
        <fullName evidence="3">DUF370 domain-containing protein</fullName>
    </recommendedName>
</protein>
<accession>A0A0A2TCG2</accession>
<dbReference type="eggNOG" id="ENOG5032Y6E">
    <property type="taxonomic scope" value="Bacteria"/>
</dbReference>
<dbReference type="STRING" id="1385514.N782_06965"/>
<proteinExistence type="predicted"/>
<dbReference type="OrthoDB" id="9811390at2"/>
<dbReference type="Proteomes" id="UP000030147">
    <property type="component" value="Unassembled WGS sequence"/>
</dbReference>
<dbReference type="AlphaFoldDB" id="A0A0A2TCG2"/>
<comment type="caution">
    <text evidence="1">The sequence shown here is derived from an EMBL/GenBank/DDBJ whole genome shotgun (WGS) entry which is preliminary data.</text>
</comment>
<name>A0A0A2TCG2_9BACI</name>
<sequence length="94" mass="10793">MFIHIGEDHVIESHDVISIIDYELFSSSSIVEEMIMNQRSNQRVFESPNAEAKSIVITKDYIYFSPLSVLTLKKRANITTTLNKMEDFSDGFSE</sequence>
<dbReference type="Pfam" id="PF04025">
    <property type="entry name" value="RemA-like"/>
    <property type="match status" value="1"/>
</dbReference>
<evidence type="ECO:0008006" key="3">
    <source>
        <dbReference type="Google" id="ProtNLM"/>
    </source>
</evidence>
<keyword evidence="2" id="KW-1185">Reference proteome</keyword>
<dbReference type="EMBL" id="AVBF01000016">
    <property type="protein sequence ID" value="KGP73229.1"/>
    <property type="molecule type" value="Genomic_DNA"/>
</dbReference>
<gene>
    <name evidence="1" type="ORF">N782_06965</name>
</gene>
<dbReference type="RefSeq" id="WP_036818187.1">
    <property type="nucleotide sequence ID" value="NZ_AVBF01000016.1"/>
</dbReference>
<dbReference type="InterPro" id="IPR007169">
    <property type="entry name" value="RemA-like"/>
</dbReference>
<evidence type="ECO:0000313" key="1">
    <source>
        <dbReference type="EMBL" id="KGP73229.1"/>
    </source>
</evidence>
<evidence type="ECO:0000313" key="2">
    <source>
        <dbReference type="Proteomes" id="UP000030147"/>
    </source>
</evidence>
<reference evidence="1 2" key="1">
    <citation type="journal article" date="2015" name="Stand. Genomic Sci.">
        <title>High quality draft genome sequence of the moderately halophilic bacterium Pontibacillus yanchengensis Y32(T) and comparison among Pontibacillus genomes.</title>
        <authorList>
            <person name="Huang J."/>
            <person name="Qiao Z.X."/>
            <person name="Tang J.W."/>
            <person name="Wang G."/>
        </authorList>
    </citation>
    <scope>NUCLEOTIDE SEQUENCE [LARGE SCALE GENOMIC DNA]</scope>
    <source>
        <strain evidence="1 2">Y32</strain>
    </source>
</reference>